<dbReference type="Proteomes" id="UP000290289">
    <property type="component" value="Chromosome 3"/>
</dbReference>
<comment type="caution">
    <text evidence="1">The sequence shown here is derived from an EMBL/GenBank/DDBJ whole genome shotgun (WGS) entry which is preliminary data.</text>
</comment>
<proteinExistence type="predicted"/>
<sequence length="60" mass="6870">MPGAWSIRVSTRGTVLRCLPRRCQRLFQPTSGSPSRHVRWRVVTWAASSWQRVGKLIVPP</sequence>
<evidence type="ECO:0000313" key="1">
    <source>
        <dbReference type="EMBL" id="RXI03884.1"/>
    </source>
</evidence>
<name>A0A498KBY1_MALDO</name>
<dbReference type="EMBL" id="RDQH01000329">
    <property type="protein sequence ID" value="RXI03884.1"/>
    <property type="molecule type" value="Genomic_DNA"/>
</dbReference>
<evidence type="ECO:0000313" key="2">
    <source>
        <dbReference type="Proteomes" id="UP000290289"/>
    </source>
</evidence>
<reference evidence="1 2" key="1">
    <citation type="submission" date="2018-10" db="EMBL/GenBank/DDBJ databases">
        <title>A high-quality apple genome assembly.</title>
        <authorList>
            <person name="Hu J."/>
        </authorList>
    </citation>
    <scope>NUCLEOTIDE SEQUENCE [LARGE SCALE GENOMIC DNA]</scope>
    <source>
        <strain evidence="2">cv. HFTH1</strain>
        <tissue evidence="1">Young leaf</tissue>
    </source>
</reference>
<keyword evidence="2" id="KW-1185">Reference proteome</keyword>
<dbReference type="AlphaFoldDB" id="A0A498KBY1"/>
<accession>A0A498KBY1</accession>
<organism evidence="1 2">
    <name type="scientific">Malus domestica</name>
    <name type="common">Apple</name>
    <name type="synonym">Pyrus malus</name>
    <dbReference type="NCBI Taxonomy" id="3750"/>
    <lineage>
        <taxon>Eukaryota</taxon>
        <taxon>Viridiplantae</taxon>
        <taxon>Streptophyta</taxon>
        <taxon>Embryophyta</taxon>
        <taxon>Tracheophyta</taxon>
        <taxon>Spermatophyta</taxon>
        <taxon>Magnoliopsida</taxon>
        <taxon>eudicotyledons</taxon>
        <taxon>Gunneridae</taxon>
        <taxon>Pentapetalae</taxon>
        <taxon>rosids</taxon>
        <taxon>fabids</taxon>
        <taxon>Rosales</taxon>
        <taxon>Rosaceae</taxon>
        <taxon>Amygdaloideae</taxon>
        <taxon>Maleae</taxon>
        <taxon>Malus</taxon>
    </lineage>
</organism>
<protein>
    <submittedName>
        <fullName evidence="1">Uncharacterized protein</fullName>
    </submittedName>
</protein>
<gene>
    <name evidence="1" type="ORF">DVH24_038158</name>
</gene>